<evidence type="ECO:0000256" key="1">
    <source>
        <dbReference type="ARBA" id="ARBA00022614"/>
    </source>
</evidence>
<dbReference type="GeneID" id="105180198"/>
<dbReference type="RefSeq" id="XP_011102163.2">
    <property type="nucleotide sequence ID" value="XM_011103861.2"/>
</dbReference>
<dbReference type="InterPro" id="IPR027417">
    <property type="entry name" value="P-loop_NTPase"/>
</dbReference>
<accession>A0A6I9V2Y8</accession>
<dbReference type="InterPro" id="IPR042197">
    <property type="entry name" value="Apaf_helical"/>
</dbReference>
<dbReference type="OrthoDB" id="1749650at2759"/>
<dbReference type="Proteomes" id="UP000504604">
    <property type="component" value="Unplaced"/>
</dbReference>
<feature type="domain" description="NB-ARC" evidence="2">
    <location>
        <begin position="56"/>
        <end position="127"/>
    </location>
</feature>
<dbReference type="Gene3D" id="3.40.50.300">
    <property type="entry name" value="P-loop containing nucleotide triphosphate hydrolases"/>
    <property type="match status" value="1"/>
</dbReference>
<gene>
    <name evidence="4" type="primary">LOC105180198</name>
</gene>
<evidence type="ECO:0000313" key="3">
    <source>
        <dbReference type="Proteomes" id="UP000504604"/>
    </source>
</evidence>
<dbReference type="GO" id="GO:0043531">
    <property type="term" value="F:ADP binding"/>
    <property type="evidence" value="ECO:0007669"/>
    <property type="project" value="InterPro"/>
</dbReference>
<dbReference type="Gene3D" id="1.10.8.430">
    <property type="entry name" value="Helical domain of apoptotic protease-activating factors"/>
    <property type="match status" value="1"/>
</dbReference>
<organism evidence="3 4">
    <name type="scientific">Sesamum indicum</name>
    <name type="common">Oriental sesame</name>
    <name type="synonym">Sesamum orientale</name>
    <dbReference type="NCBI Taxonomy" id="4182"/>
    <lineage>
        <taxon>Eukaryota</taxon>
        <taxon>Viridiplantae</taxon>
        <taxon>Streptophyta</taxon>
        <taxon>Embryophyta</taxon>
        <taxon>Tracheophyta</taxon>
        <taxon>Spermatophyta</taxon>
        <taxon>Magnoliopsida</taxon>
        <taxon>eudicotyledons</taxon>
        <taxon>Gunneridae</taxon>
        <taxon>Pentapetalae</taxon>
        <taxon>asterids</taxon>
        <taxon>lamiids</taxon>
        <taxon>Lamiales</taxon>
        <taxon>Pedaliaceae</taxon>
        <taxon>Sesamum</taxon>
    </lineage>
</organism>
<dbReference type="KEGG" id="sind:105180198"/>
<evidence type="ECO:0000313" key="4">
    <source>
        <dbReference type="RefSeq" id="XP_011102163.2"/>
    </source>
</evidence>
<dbReference type="PANTHER" id="PTHR15140:SF33">
    <property type="entry name" value="LATE BLIGHT RESISTANCE PROTEIN HOMOLOG R1A-3 ISOFORM X1"/>
    <property type="match status" value="1"/>
</dbReference>
<dbReference type="InParanoid" id="A0A6I9V2Y8"/>
<dbReference type="AlphaFoldDB" id="A0A6I9V2Y8"/>
<protein>
    <submittedName>
        <fullName evidence="4">Late blight resistance protein homolog R1B-13</fullName>
    </submittedName>
</protein>
<dbReference type="InterPro" id="IPR002182">
    <property type="entry name" value="NB-ARC"/>
</dbReference>
<dbReference type="SUPFAM" id="SSF52540">
    <property type="entry name" value="P-loop containing nucleoside triphosphate hydrolases"/>
    <property type="match status" value="1"/>
</dbReference>
<keyword evidence="3" id="KW-1185">Reference proteome</keyword>
<keyword evidence="1" id="KW-0433">Leucine-rich repeat</keyword>
<dbReference type="Pfam" id="PF00931">
    <property type="entry name" value="NB-ARC"/>
    <property type="match status" value="1"/>
</dbReference>
<sequence length="346" mass="39347">MVVIVQVFCRFLRPGSGPLRPARCEVRGSGRGNDHPTLNEGLFSLFAGGLYIYPSTRYLIVFDDIWDQRCWEEVRNYCPDNSNGSRIIITTRLEQVAEYARLGEWHFKKRFLNQQESWLLFCDKVFGGDHSSCPPELEKAGRKIVKKCEGLPLTIIAVARHLHDAERTPEYWKQATKKVHTAIIGADKEASEGLGPKPPAPFFPVFLRKLTLGGLGLPWEEMNLIACLPNLEVLKLRCYAFRGPEWETFEGGFLKLRVLLIEDTDLEYWRVGCFDFPCLQRLLIHHCYKLKEIPRSIGEHVCLEMIEIVDGTPSLVASAKQIQHAWGFAGLEVCVKSSLEENGKGK</sequence>
<dbReference type="Gene3D" id="3.80.10.10">
    <property type="entry name" value="Ribonuclease Inhibitor"/>
    <property type="match status" value="1"/>
</dbReference>
<dbReference type="PANTHER" id="PTHR15140">
    <property type="entry name" value="TUBULIN-SPECIFIC CHAPERONE E"/>
    <property type="match status" value="1"/>
</dbReference>
<evidence type="ECO:0000259" key="2">
    <source>
        <dbReference type="Pfam" id="PF00931"/>
    </source>
</evidence>
<dbReference type="InterPro" id="IPR032675">
    <property type="entry name" value="LRR_dom_sf"/>
</dbReference>
<name>A0A6I9V2Y8_SESIN</name>
<proteinExistence type="predicted"/>
<dbReference type="SUPFAM" id="SSF52058">
    <property type="entry name" value="L domain-like"/>
    <property type="match status" value="1"/>
</dbReference>
<reference evidence="4" key="1">
    <citation type="submission" date="2025-08" db="UniProtKB">
        <authorList>
            <consortium name="RefSeq"/>
        </authorList>
    </citation>
    <scope>IDENTIFICATION</scope>
</reference>